<feature type="domain" description="Aldehyde dehydrogenase" evidence="8">
    <location>
        <begin position="10"/>
        <end position="293"/>
    </location>
</feature>
<comment type="function">
    <text evidence="7">Catalyzes the NADPH-dependent reduction of L-glutamate 5-phosphate into L-glutamate 5-semialdehyde and phosphate. The product spontaneously undergoes cyclization to form 1-pyrroline-5-carboxylate.</text>
</comment>
<dbReference type="InterPro" id="IPR000965">
    <property type="entry name" value="GPR_dom"/>
</dbReference>
<dbReference type="GO" id="GO:0050661">
    <property type="term" value="F:NADP binding"/>
    <property type="evidence" value="ECO:0007669"/>
    <property type="project" value="InterPro"/>
</dbReference>
<dbReference type="SUPFAM" id="SSF53720">
    <property type="entry name" value="ALDH-like"/>
    <property type="match status" value="1"/>
</dbReference>
<keyword evidence="10" id="KW-1185">Reference proteome</keyword>
<dbReference type="OrthoDB" id="502371at2"/>
<evidence type="ECO:0000256" key="3">
    <source>
        <dbReference type="ARBA" id="ARBA00022650"/>
    </source>
</evidence>
<dbReference type="GO" id="GO:0005737">
    <property type="term" value="C:cytoplasm"/>
    <property type="evidence" value="ECO:0007669"/>
    <property type="project" value="UniProtKB-SubCell"/>
</dbReference>
<evidence type="ECO:0000256" key="2">
    <source>
        <dbReference type="ARBA" id="ARBA00022605"/>
    </source>
</evidence>
<dbReference type="RefSeq" id="WP_121990955.1">
    <property type="nucleotide sequence ID" value="NZ_OUNR01000022.1"/>
</dbReference>
<dbReference type="InterPro" id="IPR015590">
    <property type="entry name" value="Aldehyde_DH_dom"/>
</dbReference>
<evidence type="ECO:0000256" key="6">
    <source>
        <dbReference type="ARBA" id="ARBA00049024"/>
    </source>
</evidence>
<dbReference type="InterPro" id="IPR012134">
    <property type="entry name" value="Glu-5-SA_DH"/>
</dbReference>
<gene>
    <name evidence="7 9" type="primary">proA</name>
    <name evidence="9" type="ORF">NITLEN_90101</name>
</gene>
<dbReference type="Proteomes" id="UP000248168">
    <property type="component" value="Unassembled WGS sequence"/>
</dbReference>
<reference evidence="10" key="1">
    <citation type="submission" date="2018-04" db="EMBL/GenBank/DDBJ databases">
        <authorList>
            <person name="Lucker S."/>
            <person name="Sakoula D."/>
        </authorList>
    </citation>
    <scope>NUCLEOTIDE SEQUENCE [LARGE SCALE GENOMIC DNA]</scope>
</reference>
<dbReference type="GO" id="GO:0055129">
    <property type="term" value="P:L-proline biosynthetic process"/>
    <property type="evidence" value="ECO:0007669"/>
    <property type="project" value="UniProtKB-UniRule"/>
</dbReference>
<dbReference type="Gene3D" id="3.40.309.10">
    <property type="entry name" value="Aldehyde Dehydrogenase, Chain A, domain 2"/>
    <property type="match status" value="1"/>
</dbReference>
<dbReference type="HAMAP" id="MF_00412">
    <property type="entry name" value="ProA"/>
    <property type="match status" value="1"/>
</dbReference>
<dbReference type="PANTHER" id="PTHR11063:SF8">
    <property type="entry name" value="DELTA-1-PYRROLINE-5-CARBOXYLATE SYNTHASE"/>
    <property type="match status" value="1"/>
</dbReference>
<comment type="similarity">
    <text evidence="7">Belongs to the gamma-glutamyl phosphate reductase family.</text>
</comment>
<evidence type="ECO:0000256" key="1">
    <source>
        <dbReference type="ARBA" id="ARBA00004985"/>
    </source>
</evidence>
<dbReference type="InParanoid" id="A0A330LCX4"/>
<evidence type="ECO:0000313" key="10">
    <source>
        <dbReference type="Proteomes" id="UP000248168"/>
    </source>
</evidence>
<proteinExistence type="inferred from homology"/>
<keyword evidence="2 7" id="KW-0028">Amino-acid biosynthesis</keyword>
<keyword evidence="3 7" id="KW-0641">Proline biosynthesis</keyword>
<sequence>MPEVPVKMYIDKLLKSCRDVQRPLALLSGPVKDRALRAMADRLQADEEQIFAANVLDVDAVGKTLLGEGLRGERVKEAVTRVRMMPDDVKELAERLRLIADLPDPVGAVTKRWERPDGLQVSRVRVPLGVVGVISEMKPLITVESLALCLKSGNVCVFRPAFEWNRTHQAIESRMREEAERAGIPAGAWLLVDRPEKEVALEIMRAGKSVDAIVPRGGPGLRKAMHEQAKMPILCYDYGISHAYVDADVDIPIAQNVVINSKIQHATSTNSIDTLLVQQGMARPFLAALIRRLLEEYKIQVIGCPKTVALMGQMAMTGHEAVTPATDEDWDRQFQSPVLAIKMVAGLDEALAHIAAHGPCLTAVIATSDYNSAMRFSREVDATAVMVNASTRLNSGDGYGMGPDIGLNLSRVQAKGPIGLEQLTNEKYVAFGGGQLRHPHPVPDTYEDAIMLKRA</sequence>
<keyword evidence="7" id="KW-0963">Cytoplasm</keyword>
<dbReference type="InterPro" id="IPR016161">
    <property type="entry name" value="Ald_DH/histidinol_DH"/>
</dbReference>
<dbReference type="AlphaFoldDB" id="A0A330LCX4"/>
<name>A0A330LCX4_9BACT</name>
<keyword evidence="5 7" id="KW-0560">Oxidoreductase</keyword>
<dbReference type="EMBL" id="OUNR01000022">
    <property type="protein sequence ID" value="SPP66846.1"/>
    <property type="molecule type" value="Genomic_DNA"/>
</dbReference>
<protein>
    <recommendedName>
        <fullName evidence="7">Gamma-glutamyl phosphate reductase</fullName>
        <shortName evidence="7">GPR</shortName>
        <ecNumber evidence="7">1.2.1.41</ecNumber>
    </recommendedName>
    <alternativeName>
        <fullName evidence="7">Glutamate-5-semialdehyde dehydrogenase</fullName>
    </alternativeName>
    <alternativeName>
        <fullName evidence="7">Glutamyl-gamma-semialdehyde dehydrogenase</fullName>
        <shortName evidence="7">GSA dehydrogenase</shortName>
    </alternativeName>
</protein>
<evidence type="ECO:0000256" key="5">
    <source>
        <dbReference type="ARBA" id="ARBA00023002"/>
    </source>
</evidence>
<dbReference type="Gene3D" id="3.40.605.10">
    <property type="entry name" value="Aldehyde Dehydrogenase, Chain A, domain 1"/>
    <property type="match status" value="1"/>
</dbReference>
<accession>A0A330LCX4</accession>
<keyword evidence="4 7" id="KW-0521">NADP</keyword>
<dbReference type="Pfam" id="PF00171">
    <property type="entry name" value="Aldedh"/>
    <property type="match status" value="2"/>
</dbReference>
<evidence type="ECO:0000259" key="8">
    <source>
        <dbReference type="Pfam" id="PF00171"/>
    </source>
</evidence>
<evidence type="ECO:0000256" key="7">
    <source>
        <dbReference type="HAMAP-Rule" id="MF_00412"/>
    </source>
</evidence>
<comment type="catalytic activity">
    <reaction evidence="6 7">
        <text>L-glutamate 5-semialdehyde + phosphate + NADP(+) = L-glutamyl 5-phosphate + NADPH + H(+)</text>
        <dbReference type="Rhea" id="RHEA:19541"/>
        <dbReference type="ChEBI" id="CHEBI:15378"/>
        <dbReference type="ChEBI" id="CHEBI:43474"/>
        <dbReference type="ChEBI" id="CHEBI:57783"/>
        <dbReference type="ChEBI" id="CHEBI:58066"/>
        <dbReference type="ChEBI" id="CHEBI:58274"/>
        <dbReference type="ChEBI" id="CHEBI:58349"/>
        <dbReference type="EC" id="1.2.1.41"/>
    </reaction>
</comment>
<dbReference type="UniPathway" id="UPA00098">
    <property type="reaction ID" value="UER00360"/>
</dbReference>
<organism evidence="9 10">
    <name type="scientific">Nitrospira lenta</name>
    <dbReference type="NCBI Taxonomy" id="1436998"/>
    <lineage>
        <taxon>Bacteria</taxon>
        <taxon>Pseudomonadati</taxon>
        <taxon>Nitrospirota</taxon>
        <taxon>Nitrospiria</taxon>
        <taxon>Nitrospirales</taxon>
        <taxon>Nitrospiraceae</taxon>
        <taxon>Nitrospira</taxon>
    </lineage>
</organism>
<evidence type="ECO:0000256" key="4">
    <source>
        <dbReference type="ARBA" id="ARBA00022857"/>
    </source>
</evidence>
<dbReference type="PANTHER" id="PTHR11063">
    <property type="entry name" value="GLUTAMATE SEMIALDEHYDE DEHYDROGENASE"/>
    <property type="match status" value="1"/>
</dbReference>
<dbReference type="InterPro" id="IPR016162">
    <property type="entry name" value="Ald_DH_N"/>
</dbReference>
<dbReference type="InterPro" id="IPR016163">
    <property type="entry name" value="Ald_DH_C"/>
</dbReference>
<evidence type="ECO:0000313" key="9">
    <source>
        <dbReference type="EMBL" id="SPP66846.1"/>
    </source>
</evidence>
<dbReference type="EC" id="1.2.1.41" evidence="7"/>
<dbReference type="GO" id="GO:0004350">
    <property type="term" value="F:glutamate-5-semialdehyde dehydrogenase activity"/>
    <property type="evidence" value="ECO:0007669"/>
    <property type="project" value="UniProtKB-UniRule"/>
</dbReference>
<dbReference type="NCBIfam" id="NF001221">
    <property type="entry name" value="PRK00197.1"/>
    <property type="match status" value="1"/>
</dbReference>
<feature type="domain" description="Aldehyde dehydrogenase" evidence="8">
    <location>
        <begin position="333"/>
        <end position="396"/>
    </location>
</feature>
<comment type="subcellular location">
    <subcellularLocation>
        <location evidence="7">Cytoplasm</location>
    </subcellularLocation>
</comment>
<comment type="pathway">
    <text evidence="1 7">Amino-acid biosynthesis; L-proline biosynthesis; L-glutamate 5-semialdehyde from L-glutamate: step 2/2.</text>
</comment>
<dbReference type="PIRSF" id="PIRSF000151">
    <property type="entry name" value="GPR"/>
    <property type="match status" value="1"/>
</dbReference>